<dbReference type="GO" id="GO:0007168">
    <property type="term" value="P:receptor guanylyl cyclase signaling pathway"/>
    <property type="evidence" value="ECO:0007669"/>
    <property type="project" value="TreeGrafter"/>
</dbReference>
<sequence>MEAIQISTPPTEELREDKPNASYGLNVERAITEALSESMPVRPGENEAFSTVLLYKGSIVHLKRIDITEAALKSKNVDHLRALRELQYENINPFIGVYLDTESVYLVYEHCSRGSLQDVLAHPTLTLDKEFRLSLLNDLIKVFIHNLDLLWTAPELLRQPLQHPLGTQKGDVYSFAIIAYELFCHSPPFGDCDLTIPEILQRIRSENPAFRPKIEKEHIAPTVKALIETAWSEIPECRPSFETISKMFNEIENCRFVQTFEASSQRFDHRGRWYRQFPR</sequence>
<reference evidence="6 7" key="1">
    <citation type="submission" date="2018-11" db="EMBL/GenBank/DDBJ databases">
        <authorList>
            <consortium name="Pathogen Informatics"/>
        </authorList>
    </citation>
    <scope>NUCLEOTIDE SEQUENCE [LARGE SCALE GENOMIC DNA]</scope>
</reference>
<evidence type="ECO:0000256" key="3">
    <source>
        <dbReference type="ARBA" id="ARBA00023239"/>
    </source>
</evidence>
<gene>
    <name evidence="6" type="ORF">DILT_LOCUS7491</name>
</gene>
<dbReference type="GO" id="GO:0004016">
    <property type="term" value="F:adenylate cyclase activity"/>
    <property type="evidence" value="ECO:0007669"/>
    <property type="project" value="TreeGrafter"/>
</dbReference>
<dbReference type="Gene3D" id="1.10.510.10">
    <property type="entry name" value="Transferase(Phosphotransferase) domain 1"/>
    <property type="match status" value="2"/>
</dbReference>
<accession>A0A3P7LE74</accession>
<dbReference type="InterPro" id="IPR011009">
    <property type="entry name" value="Kinase-like_dom_sf"/>
</dbReference>
<dbReference type="InterPro" id="IPR050401">
    <property type="entry name" value="Cyclic_nucleotide_synthase"/>
</dbReference>
<keyword evidence="4" id="KW-0141">cGMP biosynthesis</keyword>
<dbReference type="PANTHER" id="PTHR11920:SF499">
    <property type="entry name" value="GUANYLATE CYCLASE DOMAIN-CONTAINING PROTEIN"/>
    <property type="match status" value="1"/>
</dbReference>
<dbReference type="InterPro" id="IPR001245">
    <property type="entry name" value="Ser-Thr/Tyr_kinase_cat_dom"/>
</dbReference>
<dbReference type="GO" id="GO:0004383">
    <property type="term" value="F:guanylate cyclase activity"/>
    <property type="evidence" value="ECO:0007669"/>
    <property type="project" value="UniProtKB-EC"/>
</dbReference>
<dbReference type="AlphaFoldDB" id="A0A3P7LE74"/>
<dbReference type="SUPFAM" id="SSF56112">
    <property type="entry name" value="Protein kinase-like (PK-like)"/>
    <property type="match status" value="1"/>
</dbReference>
<dbReference type="GO" id="GO:0005524">
    <property type="term" value="F:ATP binding"/>
    <property type="evidence" value="ECO:0007669"/>
    <property type="project" value="InterPro"/>
</dbReference>
<dbReference type="EMBL" id="UYRU01051975">
    <property type="protein sequence ID" value="VDN11660.1"/>
    <property type="molecule type" value="Genomic_DNA"/>
</dbReference>
<dbReference type="EC" id="4.6.1.2" evidence="1"/>
<evidence type="ECO:0000313" key="6">
    <source>
        <dbReference type="EMBL" id="VDN11660.1"/>
    </source>
</evidence>
<dbReference type="GO" id="GO:0004672">
    <property type="term" value="F:protein kinase activity"/>
    <property type="evidence" value="ECO:0007669"/>
    <property type="project" value="InterPro"/>
</dbReference>
<protein>
    <recommendedName>
        <fullName evidence="1">guanylate cyclase</fullName>
        <ecNumber evidence="1">4.6.1.2</ecNumber>
    </recommendedName>
</protein>
<dbReference type="PANTHER" id="PTHR11920">
    <property type="entry name" value="GUANYLYL CYCLASE"/>
    <property type="match status" value="1"/>
</dbReference>
<evidence type="ECO:0000256" key="4">
    <source>
        <dbReference type="ARBA" id="ARBA00023293"/>
    </source>
</evidence>
<organism evidence="6 7">
    <name type="scientific">Dibothriocephalus latus</name>
    <name type="common">Fish tapeworm</name>
    <name type="synonym">Diphyllobothrium latum</name>
    <dbReference type="NCBI Taxonomy" id="60516"/>
    <lineage>
        <taxon>Eukaryota</taxon>
        <taxon>Metazoa</taxon>
        <taxon>Spiralia</taxon>
        <taxon>Lophotrochozoa</taxon>
        <taxon>Platyhelminthes</taxon>
        <taxon>Cestoda</taxon>
        <taxon>Eucestoda</taxon>
        <taxon>Diphyllobothriidea</taxon>
        <taxon>Diphyllobothriidae</taxon>
        <taxon>Dibothriocephalus</taxon>
    </lineage>
</organism>
<dbReference type="GO" id="GO:0005886">
    <property type="term" value="C:plasma membrane"/>
    <property type="evidence" value="ECO:0007669"/>
    <property type="project" value="TreeGrafter"/>
</dbReference>
<dbReference type="OrthoDB" id="60033at2759"/>
<name>A0A3P7LE74_DIBLA</name>
<evidence type="ECO:0000256" key="2">
    <source>
        <dbReference type="ARBA" id="ARBA00022741"/>
    </source>
</evidence>
<dbReference type="GO" id="GO:0001653">
    <property type="term" value="F:peptide receptor activity"/>
    <property type="evidence" value="ECO:0007669"/>
    <property type="project" value="TreeGrafter"/>
</dbReference>
<dbReference type="PROSITE" id="PS50011">
    <property type="entry name" value="PROTEIN_KINASE_DOM"/>
    <property type="match status" value="1"/>
</dbReference>
<dbReference type="Proteomes" id="UP000281553">
    <property type="component" value="Unassembled WGS sequence"/>
</dbReference>
<evidence type="ECO:0000256" key="1">
    <source>
        <dbReference type="ARBA" id="ARBA00012202"/>
    </source>
</evidence>
<feature type="domain" description="Protein kinase" evidence="5">
    <location>
        <begin position="1"/>
        <end position="248"/>
    </location>
</feature>
<evidence type="ECO:0000313" key="7">
    <source>
        <dbReference type="Proteomes" id="UP000281553"/>
    </source>
</evidence>
<keyword evidence="2" id="KW-0547">Nucleotide-binding</keyword>
<proteinExistence type="predicted"/>
<evidence type="ECO:0000259" key="5">
    <source>
        <dbReference type="PROSITE" id="PS50011"/>
    </source>
</evidence>
<keyword evidence="3" id="KW-0456">Lyase</keyword>
<dbReference type="InterPro" id="IPR000719">
    <property type="entry name" value="Prot_kinase_dom"/>
</dbReference>
<keyword evidence="7" id="KW-1185">Reference proteome</keyword>
<dbReference type="Pfam" id="PF07714">
    <property type="entry name" value="PK_Tyr_Ser-Thr"/>
    <property type="match status" value="2"/>
</dbReference>